<dbReference type="Proteomes" id="UP000218069">
    <property type="component" value="Unassembled WGS sequence"/>
</dbReference>
<dbReference type="OrthoDB" id="8899760at2"/>
<gene>
    <name evidence="5" type="ORF">SAMN06295945_1951</name>
</gene>
<dbReference type="InterPro" id="IPR050238">
    <property type="entry name" value="DNA_Rep/Repair_Clamp_Loader"/>
</dbReference>
<evidence type="ECO:0000313" key="6">
    <source>
        <dbReference type="Proteomes" id="UP000218069"/>
    </source>
</evidence>
<dbReference type="GO" id="GO:0006261">
    <property type="term" value="P:DNA-templated DNA replication"/>
    <property type="evidence" value="ECO:0007669"/>
    <property type="project" value="TreeGrafter"/>
</dbReference>
<evidence type="ECO:0000259" key="4">
    <source>
        <dbReference type="Pfam" id="PF00004"/>
    </source>
</evidence>
<dbReference type="GO" id="GO:0005524">
    <property type="term" value="F:ATP binding"/>
    <property type="evidence" value="ECO:0007669"/>
    <property type="project" value="UniProtKB-KW"/>
</dbReference>
<keyword evidence="1" id="KW-0235">DNA replication</keyword>
<proteinExistence type="predicted"/>
<sequence>MALVIEKPSSPDDFVLMPHTRTKLEAVIDGTVSFPANGVSTLLLYGTFGTGKTTMAYLLPGWIDTAKTTDALQTVGVGKITDTQNPYYDFHSCAQGQNGANLISTIQQRCSLVSLNASNLHFVILDEVDNLTAAAHASLKAVMNYTHVVFILTTNNLNKVDKGIINRSILLDMNAAPTTAWVKKIVDIYSQSNLPTPSANAIAGIVNAGYGSARTIFTDIEIAEAKRQQPKK</sequence>
<dbReference type="SUPFAM" id="SSF52540">
    <property type="entry name" value="P-loop containing nucleoside triphosphate hydrolases"/>
    <property type="match status" value="1"/>
</dbReference>
<evidence type="ECO:0000256" key="3">
    <source>
        <dbReference type="ARBA" id="ARBA00022840"/>
    </source>
</evidence>
<dbReference type="InterPro" id="IPR003959">
    <property type="entry name" value="ATPase_AAA_core"/>
</dbReference>
<dbReference type="PANTHER" id="PTHR11669">
    <property type="entry name" value="REPLICATION FACTOR C / DNA POLYMERASE III GAMMA-TAU SUBUNIT"/>
    <property type="match status" value="1"/>
</dbReference>
<keyword evidence="6" id="KW-1185">Reference proteome</keyword>
<dbReference type="EMBL" id="OANS01000005">
    <property type="protein sequence ID" value="SNX29571.1"/>
    <property type="molecule type" value="Genomic_DNA"/>
</dbReference>
<evidence type="ECO:0000256" key="2">
    <source>
        <dbReference type="ARBA" id="ARBA00022741"/>
    </source>
</evidence>
<protein>
    <submittedName>
        <fullName evidence="5">ATPase family associated with various cellular activities (AAA)</fullName>
    </submittedName>
</protein>
<accession>A0A240E4X8</accession>
<organism evidence="5 6">
    <name type="scientific">Polynucleobacter meluiroseus</name>
    <dbReference type="NCBI Taxonomy" id="1938814"/>
    <lineage>
        <taxon>Bacteria</taxon>
        <taxon>Pseudomonadati</taxon>
        <taxon>Pseudomonadota</taxon>
        <taxon>Betaproteobacteria</taxon>
        <taxon>Burkholderiales</taxon>
        <taxon>Burkholderiaceae</taxon>
        <taxon>Polynucleobacter</taxon>
    </lineage>
</organism>
<dbReference type="RefSeq" id="WP_096674749.1">
    <property type="nucleotide sequence ID" value="NZ_OANS01000005.1"/>
</dbReference>
<name>A0A240E4X8_9BURK</name>
<evidence type="ECO:0000256" key="1">
    <source>
        <dbReference type="ARBA" id="ARBA00022705"/>
    </source>
</evidence>
<dbReference type="Pfam" id="PF00004">
    <property type="entry name" value="AAA"/>
    <property type="match status" value="1"/>
</dbReference>
<dbReference type="GO" id="GO:0003689">
    <property type="term" value="F:DNA clamp loader activity"/>
    <property type="evidence" value="ECO:0007669"/>
    <property type="project" value="TreeGrafter"/>
</dbReference>
<dbReference type="Gene3D" id="3.40.50.300">
    <property type="entry name" value="P-loop containing nucleotide triphosphate hydrolases"/>
    <property type="match status" value="1"/>
</dbReference>
<keyword evidence="2" id="KW-0547">Nucleotide-binding</keyword>
<dbReference type="PANTHER" id="PTHR11669:SF20">
    <property type="entry name" value="REPLICATION FACTOR C SUBUNIT 4"/>
    <property type="match status" value="1"/>
</dbReference>
<feature type="domain" description="ATPase AAA-type core" evidence="4">
    <location>
        <begin position="42"/>
        <end position="167"/>
    </location>
</feature>
<dbReference type="AlphaFoldDB" id="A0A240E4X8"/>
<dbReference type="GO" id="GO:0006281">
    <property type="term" value="P:DNA repair"/>
    <property type="evidence" value="ECO:0007669"/>
    <property type="project" value="TreeGrafter"/>
</dbReference>
<keyword evidence="3" id="KW-0067">ATP-binding</keyword>
<dbReference type="GO" id="GO:0016887">
    <property type="term" value="F:ATP hydrolysis activity"/>
    <property type="evidence" value="ECO:0007669"/>
    <property type="project" value="InterPro"/>
</dbReference>
<dbReference type="InterPro" id="IPR027417">
    <property type="entry name" value="P-loop_NTPase"/>
</dbReference>
<evidence type="ECO:0000313" key="5">
    <source>
        <dbReference type="EMBL" id="SNX29571.1"/>
    </source>
</evidence>
<reference evidence="6" key="1">
    <citation type="submission" date="2017-08" db="EMBL/GenBank/DDBJ databases">
        <authorList>
            <person name="Varghese N."/>
            <person name="Submissions S."/>
        </authorList>
    </citation>
    <scope>NUCLEOTIDE SEQUENCE [LARGE SCALE GENOMIC DNA]</scope>
    <source>
        <strain evidence="6">AP-Melu-1000-B4</strain>
    </source>
</reference>